<organism evidence="1 2">
    <name type="scientific">Rhizoclosmatium globosum</name>
    <dbReference type="NCBI Taxonomy" id="329046"/>
    <lineage>
        <taxon>Eukaryota</taxon>
        <taxon>Fungi</taxon>
        <taxon>Fungi incertae sedis</taxon>
        <taxon>Chytridiomycota</taxon>
        <taxon>Chytridiomycota incertae sedis</taxon>
        <taxon>Chytridiomycetes</taxon>
        <taxon>Chytridiales</taxon>
        <taxon>Chytriomycetaceae</taxon>
        <taxon>Rhizoclosmatium</taxon>
    </lineage>
</organism>
<evidence type="ECO:0000313" key="1">
    <source>
        <dbReference type="EMBL" id="ORY39343.1"/>
    </source>
</evidence>
<protein>
    <submittedName>
        <fullName evidence="1">Uncharacterized protein</fullName>
    </submittedName>
</protein>
<dbReference type="Proteomes" id="UP000193642">
    <property type="component" value="Unassembled WGS sequence"/>
</dbReference>
<reference evidence="1 2" key="1">
    <citation type="submission" date="2016-07" db="EMBL/GenBank/DDBJ databases">
        <title>Pervasive Adenine N6-methylation of Active Genes in Fungi.</title>
        <authorList>
            <consortium name="DOE Joint Genome Institute"/>
            <person name="Mondo S.J."/>
            <person name="Dannebaum R.O."/>
            <person name="Kuo R.C."/>
            <person name="Labutti K."/>
            <person name="Haridas S."/>
            <person name="Kuo A."/>
            <person name="Salamov A."/>
            <person name="Ahrendt S.R."/>
            <person name="Lipzen A."/>
            <person name="Sullivan W."/>
            <person name="Andreopoulos W.B."/>
            <person name="Clum A."/>
            <person name="Lindquist E."/>
            <person name="Daum C."/>
            <person name="Ramamoorthy G.K."/>
            <person name="Gryganskyi A."/>
            <person name="Culley D."/>
            <person name="Magnuson J.K."/>
            <person name="James T.Y."/>
            <person name="O'Malley M.A."/>
            <person name="Stajich J.E."/>
            <person name="Spatafora J.W."/>
            <person name="Visel A."/>
            <person name="Grigoriev I.V."/>
        </authorList>
    </citation>
    <scope>NUCLEOTIDE SEQUENCE [LARGE SCALE GENOMIC DNA]</scope>
    <source>
        <strain evidence="1 2">JEL800</strain>
    </source>
</reference>
<dbReference type="AlphaFoldDB" id="A0A1Y2BX66"/>
<name>A0A1Y2BX66_9FUNG</name>
<sequence length="80" mass="9198">MPLFFAAGRSCHWIPILRALVMGYYILRSDVLVIGYRSDALSSWDIIYYDLTFLSLDNDLTFFLPIWGGGREGKEQYVGL</sequence>
<comment type="caution">
    <text evidence="1">The sequence shown here is derived from an EMBL/GenBank/DDBJ whole genome shotgun (WGS) entry which is preliminary data.</text>
</comment>
<evidence type="ECO:0000313" key="2">
    <source>
        <dbReference type="Proteomes" id="UP000193642"/>
    </source>
</evidence>
<gene>
    <name evidence="1" type="ORF">BCR33DRAFT_720173</name>
</gene>
<dbReference type="EMBL" id="MCGO01000040">
    <property type="protein sequence ID" value="ORY39343.1"/>
    <property type="molecule type" value="Genomic_DNA"/>
</dbReference>
<accession>A0A1Y2BX66</accession>
<proteinExistence type="predicted"/>
<keyword evidence="2" id="KW-1185">Reference proteome</keyword>